<comment type="caution">
    <text evidence="2">The sequence shown here is derived from an EMBL/GenBank/DDBJ whole genome shotgun (WGS) entry which is preliminary data.</text>
</comment>
<dbReference type="NCBIfam" id="NF009750">
    <property type="entry name" value="PRK13260.1"/>
    <property type="match status" value="1"/>
</dbReference>
<evidence type="ECO:0000256" key="1">
    <source>
        <dbReference type="ARBA" id="ARBA00023002"/>
    </source>
</evidence>
<keyword evidence="1" id="KW-0560">Oxidoreductase</keyword>
<dbReference type="Proteomes" id="UP000295066">
    <property type="component" value="Unassembled WGS sequence"/>
</dbReference>
<dbReference type="Gene3D" id="1.10.1530.10">
    <property type="match status" value="1"/>
</dbReference>
<sequence length="336" mass="36558">MPMRIPYDEMKETFEKILLKYGFPEKTAARAAVMFTDNSCDGVASHGLNRFPRVLSYIAKGHIDPHAEPAPEASFGALERWNGNRGMGCTNAAAAMDRAMELAGQYGLGCVALGNTNHWMRGGSYGYQAAKAGFMAFCWTNTTPNMPPWGAKECRVGNNPLVMAFPWKDTPVVIDGALAQYSYGALDGYRMAGKQLPFPGGYDREGKLTTDPAAVLETWRVLPIGFWKGSGYSLVLDLIGSVLSKGNSVHQIGKLGDEIAVTQVFLAFDVENTSGKEYAETAAAAILEDFRSSEPAEPGGSYYYPGEKAALTRRENLGKGIPVVEEIWNDLLKELN</sequence>
<keyword evidence="3" id="KW-1185">Reference proteome</keyword>
<dbReference type="InterPro" id="IPR036111">
    <property type="entry name" value="Mal/L-sulfo/L-lacto_DH-like_sf"/>
</dbReference>
<accession>A0A4R8MBR7</accession>
<gene>
    <name evidence="2" type="ORF">C8D99_10641</name>
</gene>
<dbReference type="RefSeq" id="WP_243833852.1">
    <property type="nucleotide sequence ID" value="NZ_SORI01000006.1"/>
</dbReference>
<evidence type="ECO:0000313" key="2">
    <source>
        <dbReference type="EMBL" id="TDY61186.1"/>
    </source>
</evidence>
<evidence type="ECO:0000313" key="3">
    <source>
        <dbReference type="Proteomes" id="UP000295066"/>
    </source>
</evidence>
<dbReference type="EMBL" id="SORI01000006">
    <property type="protein sequence ID" value="TDY61186.1"/>
    <property type="molecule type" value="Genomic_DNA"/>
</dbReference>
<dbReference type="PANTHER" id="PTHR11091">
    <property type="entry name" value="OXIDOREDUCTASE-RELATED"/>
    <property type="match status" value="1"/>
</dbReference>
<reference evidence="2 3" key="1">
    <citation type="submission" date="2019-03" db="EMBL/GenBank/DDBJ databases">
        <title>Genomic Encyclopedia of Type Strains, Phase IV (KMG-IV): sequencing the most valuable type-strain genomes for metagenomic binning, comparative biology and taxonomic classification.</title>
        <authorList>
            <person name="Goeker M."/>
        </authorList>
    </citation>
    <scope>NUCLEOTIDE SEQUENCE [LARGE SCALE GENOMIC DNA]</scope>
    <source>
        <strain evidence="2 3">DSM 25964</strain>
    </source>
</reference>
<dbReference type="SUPFAM" id="SSF89733">
    <property type="entry name" value="L-sulfolactate dehydrogenase-like"/>
    <property type="match status" value="1"/>
</dbReference>
<dbReference type="GO" id="GO:0016491">
    <property type="term" value="F:oxidoreductase activity"/>
    <property type="evidence" value="ECO:0007669"/>
    <property type="project" value="UniProtKB-KW"/>
</dbReference>
<dbReference type="PANTHER" id="PTHR11091:SF3">
    <property type="entry name" value="2,3-DIKETO-L-GULONATE REDUCTASE"/>
    <property type="match status" value="1"/>
</dbReference>
<dbReference type="Pfam" id="PF02615">
    <property type="entry name" value="Ldh_2"/>
    <property type="match status" value="1"/>
</dbReference>
<dbReference type="InterPro" id="IPR003767">
    <property type="entry name" value="Malate/L-lactate_DH-like"/>
</dbReference>
<name>A0A4R8MBR7_9BACT</name>
<organism evidence="2 3">
    <name type="scientific">Aminivibrio pyruvatiphilus</name>
    <dbReference type="NCBI Taxonomy" id="1005740"/>
    <lineage>
        <taxon>Bacteria</taxon>
        <taxon>Thermotogati</taxon>
        <taxon>Synergistota</taxon>
        <taxon>Synergistia</taxon>
        <taxon>Synergistales</taxon>
        <taxon>Aminobacteriaceae</taxon>
        <taxon>Aminivibrio</taxon>
    </lineage>
</organism>
<dbReference type="AlphaFoldDB" id="A0A4R8MBR7"/>
<proteinExistence type="predicted"/>
<protein>
    <submittedName>
        <fullName evidence="2">3-dehydro-L-gulonate 2-dehydrogenase</fullName>
    </submittedName>
</protein>
<dbReference type="InterPro" id="IPR043144">
    <property type="entry name" value="Mal/L-sulf/L-lact_DH-like_ah"/>
</dbReference>
<dbReference type="Gene3D" id="3.30.1370.60">
    <property type="entry name" value="Hypothetical oxidoreductase yiak, domain 2"/>
    <property type="match status" value="1"/>
</dbReference>
<dbReference type="InterPro" id="IPR043143">
    <property type="entry name" value="Mal/L-sulf/L-lact_DH-like_NADP"/>
</dbReference>